<organism evidence="1 2">
    <name type="scientific">Streptomyces venezuelae</name>
    <dbReference type="NCBI Taxonomy" id="54571"/>
    <lineage>
        <taxon>Bacteria</taxon>
        <taxon>Bacillati</taxon>
        <taxon>Actinomycetota</taxon>
        <taxon>Actinomycetes</taxon>
        <taxon>Kitasatosporales</taxon>
        <taxon>Streptomycetaceae</taxon>
        <taxon>Streptomyces</taxon>
    </lineage>
</organism>
<name>A0A5P2BTK7_STRVZ</name>
<reference evidence="1 2" key="1">
    <citation type="submission" date="2018-05" db="EMBL/GenBank/DDBJ databases">
        <title>Streptomyces venezuelae.</title>
        <authorList>
            <person name="Kim W."/>
            <person name="Lee N."/>
            <person name="Cho B.-K."/>
        </authorList>
    </citation>
    <scope>NUCLEOTIDE SEQUENCE [LARGE SCALE GENOMIC DNA]</scope>
    <source>
        <strain evidence="1 2">ATCC 14584</strain>
    </source>
</reference>
<gene>
    <name evidence="1" type="ORF">DEJ48_10805</name>
</gene>
<dbReference type="AlphaFoldDB" id="A0A5P2BTK7"/>
<sequence>MACRECTAGHPVLLDSYPAGDTRASLVAAHRATQARNEAPGPVHVHYDQANDTFAVIRTDPQEIPA</sequence>
<proteinExistence type="predicted"/>
<dbReference type="Proteomes" id="UP000322927">
    <property type="component" value="Chromosome"/>
</dbReference>
<protein>
    <submittedName>
        <fullName evidence="1">Uncharacterized protein</fullName>
    </submittedName>
</protein>
<evidence type="ECO:0000313" key="2">
    <source>
        <dbReference type="Proteomes" id="UP000322927"/>
    </source>
</evidence>
<dbReference type="OrthoDB" id="9908753at2"/>
<evidence type="ECO:0000313" key="1">
    <source>
        <dbReference type="EMBL" id="QES33812.1"/>
    </source>
</evidence>
<dbReference type="EMBL" id="CP029192">
    <property type="protein sequence ID" value="QES33812.1"/>
    <property type="molecule type" value="Genomic_DNA"/>
</dbReference>
<accession>A0A5P2BTK7</accession>
<dbReference type="RefSeq" id="WP_150215942.1">
    <property type="nucleotide sequence ID" value="NZ_CP029192.1"/>
</dbReference>